<feature type="region of interest" description="Disordered" evidence="1">
    <location>
        <begin position="1"/>
        <end position="134"/>
    </location>
</feature>
<dbReference type="OrthoDB" id="1918at2759"/>
<keyword evidence="3" id="KW-1185">Reference proteome</keyword>
<feature type="compositionally biased region" description="Low complexity" evidence="1">
    <location>
        <begin position="98"/>
        <end position="115"/>
    </location>
</feature>
<sequence>MPPPLRRPGGHTRSASLQVMPRSETVGHDNTRNGLAIRNSRPSRHPSLNHLDNARSNLQVPPKPTHRSSALRTPSISPTASEGGRRIPSPRTPDFKFPAASPSSDKSSPGASDPKWPSVPEGQDAANHAKAAPMHGSSLTASVAATRILSGASIDGSVRSSGEFYSMSNQSTDTLASEQPRRPMFSAHNRVHSTLGPIVRTRKPEKLLMGYAQINASFAVDGSLVDQSPFDEVKRKGFMGGQGGGGVVGVEKRKSTGGFLSGFNLGSISESLGGLLNPQDMSSSKEMKGVVSSRSVPLLSTPQSLLFVDMELKPGEQRSFSYSFRIPKGLPATHKGKAIKVSYCLVVGTQFASNANSPQKVRSVTVPLRVFSAVNSDGEVLGHDLMYPYVILKDTAITSSLDRPTLETQPLAALPQISFTSDFSAYAQTLIDKQFRRQSSAATLDEAAMFAGRGPSSNSDSPKELIRLAILRSNQAADSERSPNRFEISRNGRYVGVVVLNRPSHRIGETVVASVDFASAQLPTLSLRCMLETVEKVEPSLALRSVASINRATKKVHASQAENTLYAKRAIFSPSIPVSATPSLYTTGISLHWQLRFEFATIKSTPGTSDSGTSMSSSSLDLLEDIGSDERGVSQVAIETIRSDSFEVVIPLTVYGDIIKETEVDEVIGLPI</sequence>
<dbReference type="PANTHER" id="PTHR12507">
    <property type="entry name" value="REDUCED GROWTH PHENOTYPE 1 RGP1, YEAST -RELATED"/>
    <property type="match status" value="1"/>
</dbReference>
<organism evidence="2 3">
    <name type="scientific">Phaeomoniella chlamydospora</name>
    <name type="common">Phaeoacremonium chlamydosporum</name>
    <dbReference type="NCBI Taxonomy" id="158046"/>
    <lineage>
        <taxon>Eukaryota</taxon>
        <taxon>Fungi</taxon>
        <taxon>Dikarya</taxon>
        <taxon>Ascomycota</taxon>
        <taxon>Pezizomycotina</taxon>
        <taxon>Eurotiomycetes</taxon>
        <taxon>Chaetothyriomycetidae</taxon>
        <taxon>Phaeomoniellales</taxon>
        <taxon>Phaeomoniellaceae</taxon>
        <taxon>Phaeomoniella</taxon>
    </lineage>
</organism>
<reference evidence="2 3" key="2">
    <citation type="submission" date="2015-05" db="EMBL/GenBank/DDBJ databases">
        <authorList>
            <person name="Morales-Cruz A."/>
            <person name="Amrine K.C."/>
            <person name="Cantu D."/>
        </authorList>
    </citation>
    <scope>NUCLEOTIDE SEQUENCE [LARGE SCALE GENOMIC DNA]</scope>
    <source>
        <strain evidence="2">UCRPC4</strain>
    </source>
</reference>
<evidence type="ECO:0000313" key="3">
    <source>
        <dbReference type="Proteomes" id="UP000053317"/>
    </source>
</evidence>
<gene>
    <name evidence="2" type="ORF">UCRPC4_g02517</name>
</gene>
<evidence type="ECO:0000313" key="2">
    <source>
        <dbReference type="EMBL" id="KKY24292.1"/>
    </source>
</evidence>
<evidence type="ECO:0000256" key="1">
    <source>
        <dbReference type="SAM" id="MobiDB-lite"/>
    </source>
</evidence>
<proteinExistence type="predicted"/>
<name>A0A0G2ENE6_PHACM</name>
<dbReference type="InterPro" id="IPR014848">
    <property type="entry name" value="Rgp1"/>
</dbReference>
<accession>A0A0G2ENE6</accession>
<dbReference type="AlphaFoldDB" id="A0A0G2ENE6"/>
<feature type="compositionally biased region" description="Polar residues" evidence="1">
    <location>
        <begin position="67"/>
        <end position="80"/>
    </location>
</feature>
<reference evidence="2 3" key="1">
    <citation type="submission" date="2015-05" db="EMBL/GenBank/DDBJ databases">
        <title>Distinctive expansion of gene families associated with plant cell wall degradation and secondary metabolism in the genomes of grapevine trunk pathogens.</title>
        <authorList>
            <person name="Lawrence D.P."/>
            <person name="Travadon R."/>
            <person name="Rolshausen P.E."/>
            <person name="Baumgartner K."/>
        </authorList>
    </citation>
    <scope>NUCLEOTIDE SEQUENCE [LARGE SCALE GENOMIC DNA]</scope>
    <source>
        <strain evidence="2">UCRPC4</strain>
    </source>
</reference>
<comment type="caution">
    <text evidence="2">The sequence shown here is derived from an EMBL/GenBank/DDBJ whole genome shotgun (WGS) entry which is preliminary data.</text>
</comment>
<dbReference type="Proteomes" id="UP000053317">
    <property type="component" value="Unassembled WGS sequence"/>
</dbReference>
<dbReference type="EMBL" id="LCWF01000061">
    <property type="protein sequence ID" value="KKY24292.1"/>
    <property type="molecule type" value="Genomic_DNA"/>
</dbReference>
<dbReference type="Pfam" id="PF08737">
    <property type="entry name" value="Rgp1"/>
    <property type="match status" value="1"/>
</dbReference>
<protein>
    <submittedName>
        <fullName evidence="2">Putative intracellular protein transporter</fullName>
    </submittedName>
</protein>